<evidence type="ECO:0000313" key="2">
    <source>
        <dbReference type="Proteomes" id="UP000002069"/>
    </source>
</evidence>
<keyword evidence="2" id="KW-1185">Reference proteome</keyword>
<dbReference type="KEGG" id="ctu:CTU_33660"/>
<dbReference type="EMBL" id="FN543093">
    <property type="protein sequence ID" value="CBA33345.1"/>
    <property type="molecule type" value="Genomic_DNA"/>
</dbReference>
<proteinExistence type="predicted"/>
<sequence>MYFYSFIIPCASGNFMAAARHYRERTPPKVFVYPFIDDSFDTIR</sequence>
<evidence type="ECO:0000313" key="1">
    <source>
        <dbReference type="EMBL" id="CBA33345.1"/>
    </source>
</evidence>
<gene>
    <name evidence="1" type="ordered locus">Ctu_33660</name>
</gene>
<dbReference type="AlphaFoldDB" id="C9XZJ0"/>
<reference evidence="1 2" key="1">
    <citation type="journal article" date="2010" name="J. Bacteriol.">
        <title>Complete Genome Sequence of Cronobacter turicensis LMG 23827, a foodborne pathogen causing deaths in neonates.</title>
        <authorList>
            <person name="Stephan R."/>
            <person name="Lehner A."/>
            <person name="Tischler P."/>
            <person name="Rattei T."/>
        </authorList>
    </citation>
    <scope>NUCLEOTIDE SEQUENCE [LARGE SCALE GENOMIC DNA]</scope>
    <source>
        <strain evidence="2">DSM 18703 / CCUG 55852 / LMG 23827 / z3032</strain>
    </source>
</reference>
<dbReference type="Proteomes" id="UP000002069">
    <property type="component" value="Chromosome"/>
</dbReference>
<organism evidence="1 2">
    <name type="scientific">Cronobacter turicensis (strain DSM 18703 / CCUG 55852 / LMG 23827 / z3032)</name>
    <dbReference type="NCBI Taxonomy" id="693216"/>
    <lineage>
        <taxon>Bacteria</taxon>
        <taxon>Pseudomonadati</taxon>
        <taxon>Pseudomonadota</taxon>
        <taxon>Gammaproteobacteria</taxon>
        <taxon>Enterobacterales</taxon>
        <taxon>Enterobacteriaceae</taxon>
        <taxon>Cronobacter</taxon>
    </lineage>
</organism>
<protein>
    <submittedName>
        <fullName evidence="1">Uncharacterized protein</fullName>
    </submittedName>
</protein>
<name>C9XZJ0_CROTZ</name>
<accession>C9XZJ0</accession>
<dbReference type="PATRIC" id="fig|693216.3.peg.3187"/>
<reference evidence="2" key="2">
    <citation type="journal article" date="2011" name="J. Bacteriol.">
        <title>Complete genome sequence of Cronobacter turicensis LMG 23827, a food-borne pathogen causing deaths in neonates.</title>
        <authorList>
            <person name="Stephan R."/>
            <person name="Lehner A."/>
            <person name="Tischler P."/>
            <person name="Rattei T."/>
        </authorList>
    </citation>
    <scope>NUCLEOTIDE SEQUENCE [LARGE SCALE GENOMIC DNA]</scope>
    <source>
        <strain evidence="2">DSM 18703 / CCUG 55852 / LMG 23827 / z3032</strain>
    </source>
</reference>
<dbReference type="HOGENOM" id="CLU_3215128_0_0_6"/>